<keyword evidence="4" id="KW-1003">Cell membrane</keyword>
<evidence type="ECO:0000256" key="10">
    <source>
        <dbReference type="ARBA" id="ARBA00023004"/>
    </source>
</evidence>
<evidence type="ECO:0000256" key="4">
    <source>
        <dbReference type="ARBA" id="ARBA00022475"/>
    </source>
</evidence>
<keyword evidence="5" id="KW-0349">Heme</keyword>
<reference evidence="16" key="1">
    <citation type="submission" date="2017-01" db="EMBL/GenBank/DDBJ databases">
        <authorList>
            <person name="Varghese N."/>
            <person name="Submissions S."/>
        </authorList>
    </citation>
    <scope>NUCLEOTIDE SEQUENCE [LARGE SCALE GENOMIC DNA]</scope>
    <source>
        <strain evidence="16">DSM 21768</strain>
    </source>
</reference>
<keyword evidence="3" id="KW-0813">Transport</keyword>
<feature type="transmembrane region" description="Helical" evidence="13">
    <location>
        <begin position="139"/>
        <end position="161"/>
    </location>
</feature>
<evidence type="ECO:0000313" key="16">
    <source>
        <dbReference type="Proteomes" id="UP000187495"/>
    </source>
</evidence>
<evidence type="ECO:0000256" key="8">
    <source>
        <dbReference type="ARBA" id="ARBA00022982"/>
    </source>
</evidence>
<keyword evidence="7" id="KW-0479">Metal-binding</keyword>
<dbReference type="PANTHER" id="PTHR30529:SF7">
    <property type="entry name" value="CYTOCHROME B561 BACTERIAL_NI-HYDROGENASE DOMAIN-CONTAINING PROTEIN"/>
    <property type="match status" value="1"/>
</dbReference>
<accession>A0A1N7EB76</accession>
<evidence type="ECO:0000256" key="3">
    <source>
        <dbReference type="ARBA" id="ARBA00022448"/>
    </source>
</evidence>
<keyword evidence="9 13" id="KW-1133">Transmembrane helix</keyword>
<dbReference type="SUPFAM" id="SSF81342">
    <property type="entry name" value="Transmembrane di-heme cytochromes"/>
    <property type="match status" value="1"/>
</dbReference>
<feature type="transmembrane region" description="Helical" evidence="13">
    <location>
        <begin position="100"/>
        <end position="119"/>
    </location>
</feature>
<dbReference type="GO" id="GO:0005886">
    <property type="term" value="C:plasma membrane"/>
    <property type="evidence" value="ECO:0007669"/>
    <property type="project" value="UniProtKB-SubCell"/>
</dbReference>
<dbReference type="GO" id="GO:0046872">
    <property type="term" value="F:metal ion binding"/>
    <property type="evidence" value="ECO:0007669"/>
    <property type="project" value="UniProtKB-KW"/>
</dbReference>
<keyword evidence="11 13" id="KW-0472">Membrane</keyword>
<name>A0A1N7EB76_9GAMM</name>
<evidence type="ECO:0000259" key="14">
    <source>
        <dbReference type="Pfam" id="PF01292"/>
    </source>
</evidence>
<dbReference type="PANTHER" id="PTHR30529">
    <property type="entry name" value="CYTOCHROME B561"/>
    <property type="match status" value="1"/>
</dbReference>
<dbReference type="Pfam" id="PF01292">
    <property type="entry name" value="Ni_hydr_CYTB"/>
    <property type="match status" value="1"/>
</dbReference>
<evidence type="ECO:0000256" key="11">
    <source>
        <dbReference type="ARBA" id="ARBA00023136"/>
    </source>
</evidence>
<feature type="transmembrane region" description="Helical" evidence="13">
    <location>
        <begin position="14"/>
        <end position="34"/>
    </location>
</feature>
<dbReference type="InterPro" id="IPR011577">
    <property type="entry name" value="Cyt_b561_bac/Ni-Hgenase"/>
</dbReference>
<gene>
    <name evidence="15" type="ORF">SAMN02745664_10418</name>
</gene>
<evidence type="ECO:0000256" key="12">
    <source>
        <dbReference type="ARBA" id="ARBA00037975"/>
    </source>
</evidence>
<evidence type="ECO:0000256" key="7">
    <source>
        <dbReference type="ARBA" id="ARBA00022723"/>
    </source>
</evidence>
<feature type="transmembrane region" description="Helical" evidence="13">
    <location>
        <begin position="76"/>
        <end position="93"/>
    </location>
</feature>
<comment type="similarity">
    <text evidence="12">Belongs to the cytochrome b561 family.</text>
</comment>
<feature type="transmembrane region" description="Helical" evidence="13">
    <location>
        <begin position="46"/>
        <end position="64"/>
    </location>
</feature>
<dbReference type="GO" id="GO:0020037">
    <property type="term" value="F:heme binding"/>
    <property type="evidence" value="ECO:0007669"/>
    <property type="project" value="TreeGrafter"/>
</dbReference>
<keyword evidence="8" id="KW-0249">Electron transport</keyword>
<dbReference type="RefSeq" id="WP_076554882.1">
    <property type="nucleotide sequence ID" value="NZ_FTNU01000004.1"/>
</dbReference>
<evidence type="ECO:0000256" key="9">
    <source>
        <dbReference type="ARBA" id="ARBA00022989"/>
    </source>
</evidence>
<dbReference type="GO" id="GO:0022904">
    <property type="term" value="P:respiratory electron transport chain"/>
    <property type="evidence" value="ECO:0007669"/>
    <property type="project" value="InterPro"/>
</dbReference>
<dbReference type="EMBL" id="FTNU01000004">
    <property type="protein sequence ID" value="SIR85382.1"/>
    <property type="molecule type" value="Genomic_DNA"/>
</dbReference>
<dbReference type="Proteomes" id="UP000187495">
    <property type="component" value="Unassembled WGS sequence"/>
</dbReference>
<evidence type="ECO:0000256" key="13">
    <source>
        <dbReference type="SAM" id="Phobius"/>
    </source>
</evidence>
<keyword evidence="10" id="KW-0408">Iron</keyword>
<evidence type="ECO:0000256" key="5">
    <source>
        <dbReference type="ARBA" id="ARBA00022617"/>
    </source>
</evidence>
<feature type="domain" description="Cytochrome b561 bacterial/Ni-hydrogenase" evidence="14">
    <location>
        <begin position="12"/>
        <end position="171"/>
    </location>
</feature>
<evidence type="ECO:0000313" key="15">
    <source>
        <dbReference type="EMBL" id="SIR85382.1"/>
    </source>
</evidence>
<dbReference type="AlphaFoldDB" id="A0A1N7EB76"/>
<dbReference type="GO" id="GO:0009055">
    <property type="term" value="F:electron transfer activity"/>
    <property type="evidence" value="ECO:0007669"/>
    <property type="project" value="InterPro"/>
</dbReference>
<organism evidence="15 16">
    <name type="scientific">Moraxella cuniculi DSM 21768</name>
    <dbReference type="NCBI Taxonomy" id="1122245"/>
    <lineage>
        <taxon>Bacteria</taxon>
        <taxon>Pseudomonadati</taxon>
        <taxon>Pseudomonadota</taxon>
        <taxon>Gammaproteobacteria</taxon>
        <taxon>Moraxellales</taxon>
        <taxon>Moraxellaceae</taxon>
        <taxon>Moraxella</taxon>
    </lineage>
</organism>
<comment type="cofactor">
    <cofactor evidence="1">
        <name>heme b</name>
        <dbReference type="ChEBI" id="CHEBI:60344"/>
    </cofactor>
</comment>
<sequence length="171" mass="18523">MSQTAASYVSKYNIAARIFHWVGAALIVAAVVIINQGEEFISLHKSVGFSFLIWTVLRLINRFVSAAPSPVAMSKLQHGLSVAVHGLLYVAMLAMPLTGLLASMAFGYGVNVFGVLPIAGFATPNDELGSMMMNLHKNLIWPALLALVAAHILAALYHQFVMKDKLLSRML</sequence>
<evidence type="ECO:0000256" key="2">
    <source>
        <dbReference type="ARBA" id="ARBA00004651"/>
    </source>
</evidence>
<dbReference type="InterPro" id="IPR016174">
    <property type="entry name" value="Di-haem_cyt_TM"/>
</dbReference>
<evidence type="ECO:0000256" key="6">
    <source>
        <dbReference type="ARBA" id="ARBA00022692"/>
    </source>
</evidence>
<comment type="subcellular location">
    <subcellularLocation>
        <location evidence="2">Cell membrane</location>
        <topology evidence="2">Multi-pass membrane protein</topology>
    </subcellularLocation>
</comment>
<evidence type="ECO:0000256" key="1">
    <source>
        <dbReference type="ARBA" id="ARBA00001970"/>
    </source>
</evidence>
<keyword evidence="16" id="KW-1185">Reference proteome</keyword>
<proteinExistence type="inferred from homology"/>
<dbReference type="InterPro" id="IPR052168">
    <property type="entry name" value="Cytochrome_b561_oxidase"/>
</dbReference>
<protein>
    <submittedName>
        <fullName evidence="15">[NiFe]-hydrogenase II apoprotein, large subunit</fullName>
    </submittedName>
</protein>
<keyword evidence="6 13" id="KW-0812">Transmembrane</keyword>